<dbReference type="InterPro" id="IPR011009">
    <property type="entry name" value="Kinase-like_dom_sf"/>
</dbReference>
<feature type="repeat" description="TPR" evidence="1">
    <location>
        <begin position="628"/>
        <end position="661"/>
    </location>
</feature>
<dbReference type="Pfam" id="PF07714">
    <property type="entry name" value="PK_Tyr_Ser-Thr"/>
    <property type="match status" value="1"/>
</dbReference>
<dbReference type="OrthoDB" id="10252171at2759"/>
<dbReference type="HOGENOM" id="CLU_000288_7_37_1"/>
<dbReference type="AlphaFoldDB" id="A0A0C3Q6X1"/>
<gene>
    <name evidence="4" type="ORF">M407DRAFT_25439</name>
</gene>
<feature type="region of interest" description="Disordered" evidence="2">
    <location>
        <begin position="1"/>
        <end position="30"/>
    </location>
</feature>
<dbReference type="PROSITE" id="PS00108">
    <property type="entry name" value="PROTEIN_KINASE_ST"/>
    <property type="match status" value="1"/>
</dbReference>
<feature type="non-terminal residue" evidence="4">
    <location>
        <position position="703"/>
    </location>
</feature>
<protein>
    <recommendedName>
        <fullName evidence="3">Protein kinase domain-containing protein</fullName>
    </recommendedName>
</protein>
<proteinExistence type="predicted"/>
<feature type="repeat" description="TPR" evidence="1">
    <location>
        <begin position="668"/>
        <end position="701"/>
    </location>
</feature>
<dbReference type="InterPro" id="IPR011990">
    <property type="entry name" value="TPR-like_helical_dom_sf"/>
</dbReference>
<dbReference type="GO" id="GO:0004672">
    <property type="term" value="F:protein kinase activity"/>
    <property type="evidence" value="ECO:0007669"/>
    <property type="project" value="InterPro"/>
</dbReference>
<dbReference type="SUPFAM" id="SSF56112">
    <property type="entry name" value="Protein kinase-like (PK-like)"/>
    <property type="match status" value="1"/>
</dbReference>
<dbReference type="SMART" id="SM00220">
    <property type="entry name" value="S_TKc"/>
    <property type="match status" value="1"/>
</dbReference>
<keyword evidence="5" id="KW-1185">Reference proteome</keyword>
<dbReference type="SMART" id="SM00028">
    <property type="entry name" value="TPR"/>
    <property type="match status" value="7"/>
</dbReference>
<feature type="region of interest" description="Disordered" evidence="2">
    <location>
        <begin position="222"/>
        <end position="242"/>
    </location>
</feature>
<dbReference type="InterPro" id="IPR019734">
    <property type="entry name" value="TPR_rpt"/>
</dbReference>
<reference evidence="4 5" key="1">
    <citation type="submission" date="2014-04" db="EMBL/GenBank/DDBJ databases">
        <authorList>
            <consortium name="DOE Joint Genome Institute"/>
            <person name="Kuo A."/>
            <person name="Girlanda M."/>
            <person name="Perotto S."/>
            <person name="Kohler A."/>
            <person name="Nagy L.G."/>
            <person name="Floudas D."/>
            <person name="Copeland A."/>
            <person name="Barry K.W."/>
            <person name="Cichocki N."/>
            <person name="Veneault-Fourrey C."/>
            <person name="LaButti K."/>
            <person name="Lindquist E.A."/>
            <person name="Lipzen A."/>
            <person name="Lundell T."/>
            <person name="Morin E."/>
            <person name="Murat C."/>
            <person name="Sun H."/>
            <person name="Tunlid A."/>
            <person name="Henrissat B."/>
            <person name="Grigoriev I.V."/>
            <person name="Hibbett D.S."/>
            <person name="Martin F."/>
            <person name="Nordberg H.P."/>
            <person name="Cantor M.N."/>
            <person name="Hua S.X."/>
        </authorList>
    </citation>
    <scope>NUCLEOTIDE SEQUENCE [LARGE SCALE GENOMIC DNA]</scope>
    <source>
        <strain evidence="4 5">MUT 4182</strain>
    </source>
</reference>
<dbReference type="Pfam" id="PF13424">
    <property type="entry name" value="TPR_12"/>
    <property type="match status" value="3"/>
</dbReference>
<dbReference type="PANTHER" id="PTHR23257:SF963">
    <property type="entry name" value="AT08303P"/>
    <property type="match status" value="1"/>
</dbReference>
<organism evidence="4 5">
    <name type="scientific">Tulasnella calospora MUT 4182</name>
    <dbReference type="NCBI Taxonomy" id="1051891"/>
    <lineage>
        <taxon>Eukaryota</taxon>
        <taxon>Fungi</taxon>
        <taxon>Dikarya</taxon>
        <taxon>Basidiomycota</taxon>
        <taxon>Agaricomycotina</taxon>
        <taxon>Agaricomycetes</taxon>
        <taxon>Cantharellales</taxon>
        <taxon>Tulasnellaceae</taxon>
        <taxon>Tulasnella</taxon>
    </lineage>
</organism>
<sequence length="703" mass="76658">MSNPSPRTSEAEVHASDADAQSQMNPLEEQLAGIDLNDSQSSLASHAPGRNKLSAARDLLEKLNKRRLGVTQLNFTAGSTQAGKGAYGEVVVATLALDDDTSSKSANQVAVKKFLFGDNVDDEKFLRAFANELHILDWLDHPNIIKLFGFVEDMRKRLAWLVFPWEANGNVREFLLSGKWELPERVSLIQDVVLGLEHLHTRQQPIRHGDLKSLNILVNSDRGSPRRQAASTNSNETLGDGCPEVTISTANTELTLTSPGWSFRWAAPEILNEEDPCLASDIWALGWIAWEIITDNYPFPEVKTNNLIVIKVVMGLLPSLHVSIKGKVPNSAPKAPIFKTQIHTKMRVFAALLAATSIVSQVLATVYVTKPIATDQCSATLESAINWRDDESEPKERPSTAECPRVIQWAPSTIPRARSGGTSQIRSAALLVEMADMNRLQGRYREALKLSEDGLSVARSAGDKKMIVQALYLVANSHQRLYTYDKAEECWKELLAVCTSVGARLGQATAWVGLGEIDQVRSNHAKAEESFTQALALFKSIAHSLGQAEALRGLGRIHLARSNYTKAEESFAQALAIFTSVADSLGQGNALYGLGQTHLARSNHAKAEESFTQALTLYKSIADSLGQANALDGLGEIHQARSNYARAEESFSQALAISTSIADSRGQANALYGLGQTHQAQSNHAKAEESFTQALTLYKGIAD</sequence>
<dbReference type="InterPro" id="IPR001245">
    <property type="entry name" value="Ser-Thr/Tyr_kinase_cat_dom"/>
</dbReference>
<dbReference type="InterPro" id="IPR050167">
    <property type="entry name" value="Ser_Thr_protein_kinase"/>
</dbReference>
<evidence type="ECO:0000313" key="5">
    <source>
        <dbReference type="Proteomes" id="UP000054248"/>
    </source>
</evidence>
<feature type="repeat" description="TPR" evidence="1">
    <location>
        <begin position="588"/>
        <end position="621"/>
    </location>
</feature>
<feature type="repeat" description="TPR" evidence="1">
    <location>
        <begin position="548"/>
        <end position="581"/>
    </location>
</feature>
<dbReference type="GO" id="GO:0007165">
    <property type="term" value="P:signal transduction"/>
    <property type="evidence" value="ECO:0007669"/>
    <property type="project" value="TreeGrafter"/>
</dbReference>
<dbReference type="PROSITE" id="PS50011">
    <property type="entry name" value="PROTEIN_KINASE_DOM"/>
    <property type="match status" value="1"/>
</dbReference>
<dbReference type="InterPro" id="IPR000719">
    <property type="entry name" value="Prot_kinase_dom"/>
</dbReference>
<dbReference type="Proteomes" id="UP000054248">
    <property type="component" value="Unassembled WGS sequence"/>
</dbReference>
<evidence type="ECO:0000256" key="1">
    <source>
        <dbReference type="PROSITE-ProRule" id="PRU00339"/>
    </source>
</evidence>
<evidence type="ECO:0000313" key="4">
    <source>
        <dbReference type="EMBL" id="KIO25215.1"/>
    </source>
</evidence>
<dbReference type="PROSITE" id="PS50005">
    <property type="entry name" value="TPR"/>
    <property type="match status" value="4"/>
</dbReference>
<dbReference type="Gene3D" id="1.10.510.10">
    <property type="entry name" value="Transferase(Phosphotransferase) domain 1"/>
    <property type="match status" value="1"/>
</dbReference>
<accession>A0A0C3Q6X1</accession>
<reference evidence="5" key="2">
    <citation type="submission" date="2015-01" db="EMBL/GenBank/DDBJ databases">
        <title>Evolutionary Origins and Diversification of the Mycorrhizal Mutualists.</title>
        <authorList>
            <consortium name="DOE Joint Genome Institute"/>
            <consortium name="Mycorrhizal Genomics Consortium"/>
            <person name="Kohler A."/>
            <person name="Kuo A."/>
            <person name="Nagy L.G."/>
            <person name="Floudas D."/>
            <person name="Copeland A."/>
            <person name="Barry K.W."/>
            <person name="Cichocki N."/>
            <person name="Veneault-Fourrey C."/>
            <person name="LaButti K."/>
            <person name="Lindquist E.A."/>
            <person name="Lipzen A."/>
            <person name="Lundell T."/>
            <person name="Morin E."/>
            <person name="Murat C."/>
            <person name="Riley R."/>
            <person name="Ohm R."/>
            <person name="Sun H."/>
            <person name="Tunlid A."/>
            <person name="Henrissat B."/>
            <person name="Grigoriev I.V."/>
            <person name="Hibbett D.S."/>
            <person name="Martin F."/>
        </authorList>
    </citation>
    <scope>NUCLEOTIDE SEQUENCE [LARGE SCALE GENOMIC DNA]</scope>
    <source>
        <strain evidence="5">MUT 4182</strain>
    </source>
</reference>
<evidence type="ECO:0000259" key="3">
    <source>
        <dbReference type="PROSITE" id="PS50011"/>
    </source>
</evidence>
<keyword evidence="1" id="KW-0802">TPR repeat</keyword>
<name>A0A0C3Q6X1_9AGAM</name>
<dbReference type="GO" id="GO:0005524">
    <property type="term" value="F:ATP binding"/>
    <property type="evidence" value="ECO:0007669"/>
    <property type="project" value="InterPro"/>
</dbReference>
<dbReference type="Gene3D" id="1.25.40.10">
    <property type="entry name" value="Tetratricopeptide repeat domain"/>
    <property type="match status" value="2"/>
</dbReference>
<dbReference type="PANTHER" id="PTHR23257">
    <property type="entry name" value="SERINE-THREONINE PROTEIN KINASE"/>
    <property type="match status" value="1"/>
</dbReference>
<dbReference type="GO" id="GO:0005737">
    <property type="term" value="C:cytoplasm"/>
    <property type="evidence" value="ECO:0007669"/>
    <property type="project" value="TreeGrafter"/>
</dbReference>
<feature type="domain" description="Protein kinase" evidence="3">
    <location>
        <begin position="76"/>
        <end position="410"/>
    </location>
</feature>
<evidence type="ECO:0000256" key="2">
    <source>
        <dbReference type="SAM" id="MobiDB-lite"/>
    </source>
</evidence>
<dbReference type="SUPFAM" id="SSF48452">
    <property type="entry name" value="TPR-like"/>
    <property type="match status" value="2"/>
</dbReference>
<dbReference type="EMBL" id="KN823046">
    <property type="protein sequence ID" value="KIO25215.1"/>
    <property type="molecule type" value="Genomic_DNA"/>
</dbReference>
<dbReference type="InterPro" id="IPR008271">
    <property type="entry name" value="Ser/Thr_kinase_AS"/>
</dbReference>
<dbReference type="STRING" id="1051891.A0A0C3Q6X1"/>